<proteinExistence type="predicted"/>
<dbReference type="PANTHER" id="PTHR31631:SF0">
    <property type="entry name" value="PROTEIN NETWORKED 2D"/>
    <property type="match status" value="1"/>
</dbReference>
<dbReference type="EMBL" id="JXTC01000071">
    <property type="protein sequence ID" value="PON91806.1"/>
    <property type="molecule type" value="Genomic_DNA"/>
</dbReference>
<keyword evidence="6" id="KW-1185">Reference proteome</keyword>
<feature type="coiled-coil region" evidence="2">
    <location>
        <begin position="225"/>
        <end position="259"/>
    </location>
</feature>
<dbReference type="GO" id="GO:0003779">
    <property type="term" value="F:actin binding"/>
    <property type="evidence" value="ECO:0007669"/>
    <property type="project" value="InterPro"/>
</dbReference>
<keyword evidence="1 2" id="KW-0175">Coiled coil</keyword>
<sequence length="298" mass="35172">MVSKANHRKKEDKADEVLPWWCDVSHSRRHKSLWLQATLSELDENMKVMLSIIEEDGDSFAKRAEMYYKRRPHLIKVLDDLHKSYRWLAERYDHLRSEFTQLNRPRLFSAAPFKSMRQLHNEKCLLEPPTSEEDHTSSHDDNHLVVTHDDEVSCKNYNNNNSTYVKPETSETGLFEKDYDDDEDEHEHDHDHDEMEKISSDGGYYSLELLRDGKIWSGKEVSELIEEHLRQQAELIRRNEKKREKINELSSQMKRLMDENGALKACLANRKLDINHAKRNHLHKGTSLFFGKLTGCTR</sequence>
<dbReference type="STRING" id="63057.A0A2P5F1Y9"/>
<dbReference type="InterPro" id="IPR011684">
    <property type="entry name" value="NAB"/>
</dbReference>
<dbReference type="PROSITE" id="PS51774">
    <property type="entry name" value="NAB"/>
    <property type="match status" value="1"/>
</dbReference>
<evidence type="ECO:0000256" key="1">
    <source>
        <dbReference type="ARBA" id="ARBA00023054"/>
    </source>
</evidence>
<name>A0A2P5F1Y9_TREOI</name>
<dbReference type="AlphaFoldDB" id="A0A2P5F1Y9"/>
<feature type="compositionally biased region" description="Basic and acidic residues" evidence="3">
    <location>
        <begin position="187"/>
        <end position="198"/>
    </location>
</feature>
<organism evidence="5 6">
    <name type="scientific">Trema orientale</name>
    <name type="common">Charcoal tree</name>
    <name type="synonym">Celtis orientalis</name>
    <dbReference type="NCBI Taxonomy" id="63057"/>
    <lineage>
        <taxon>Eukaryota</taxon>
        <taxon>Viridiplantae</taxon>
        <taxon>Streptophyta</taxon>
        <taxon>Embryophyta</taxon>
        <taxon>Tracheophyta</taxon>
        <taxon>Spermatophyta</taxon>
        <taxon>Magnoliopsida</taxon>
        <taxon>eudicotyledons</taxon>
        <taxon>Gunneridae</taxon>
        <taxon>Pentapetalae</taxon>
        <taxon>rosids</taxon>
        <taxon>fabids</taxon>
        <taxon>Rosales</taxon>
        <taxon>Cannabaceae</taxon>
        <taxon>Trema</taxon>
    </lineage>
</organism>
<evidence type="ECO:0000259" key="4">
    <source>
        <dbReference type="PROSITE" id="PS51774"/>
    </source>
</evidence>
<feature type="compositionally biased region" description="Polar residues" evidence="3">
    <location>
        <begin position="155"/>
        <end position="164"/>
    </location>
</feature>
<dbReference type="Proteomes" id="UP000237000">
    <property type="component" value="Unassembled WGS sequence"/>
</dbReference>
<accession>A0A2P5F1Y9</accession>
<evidence type="ECO:0000256" key="2">
    <source>
        <dbReference type="SAM" id="Coils"/>
    </source>
</evidence>
<dbReference type="OrthoDB" id="1924020at2759"/>
<evidence type="ECO:0000256" key="3">
    <source>
        <dbReference type="SAM" id="MobiDB-lite"/>
    </source>
</evidence>
<feature type="domain" description="NAB" evidence="4">
    <location>
        <begin position="18"/>
        <end position="99"/>
    </location>
</feature>
<dbReference type="PANTHER" id="PTHR31631">
    <property type="entry name" value="PROTEIN NETWORKED 2D"/>
    <property type="match status" value="1"/>
</dbReference>
<gene>
    <name evidence="5" type="ORF">TorRG33x02_124040</name>
</gene>
<feature type="region of interest" description="Disordered" evidence="3">
    <location>
        <begin position="155"/>
        <end position="198"/>
    </location>
</feature>
<evidence type="ECO:0000313" key="5">
    <source>
        <dbReference type="EMBL" id="PON91806.1"/>
    </source>
</evidence>
<reference evidence="6" key="1">
    <citation type="submission" date="2016-06" db="EMBL/GenBank/DDBJ databases">
        <title>Parallel loss of symbiosis genes in relatives of nitrogen-fixing non-legume Parasponia.</title>
        <authorList>
            <person name="Van Velzen R."/>
            <person name="Holmer R."/>
            <person name="Bu F."/>
            <person name="Rutten L."/>
            <person name="Van Zeijl A."/>
            <person name="Liu W."/>
            <person name="Santuari L."/>
            <person name="Cao Q."/>
            <person name="Sharma T."/>
            <person name="Shen D."/>
            <person name="Roswanjaya Y."/>
            <person name="Wardhani T."/>
            <person name="Kalhor M.S."/>
            <person name="Jansen J."/>
            <person name="Van den Hoogen J."/>
            <person name="Gungor B."/>
            <person name="Hartog M."/>
            <person name="Hontelez J."/>
            <person name="Verver J."/>
            <person name="Yang W.-C."/>
            <person name="Schijlen E."/>
            <person name="Repin R."/>
            <person name="Schilthuizen M."/>
            <person name="Schranz E."/>
            <person name="Heidstra R."/>
            <person name="Miyata K."/>
            <person name="Fedorova E."/>
            <person name="Kohlen W."/>
            <person name="Bisseling T."/>
            <person name="Smit S."/>
            <person name="Geurts R."/>
        </authorList>
    </citation>
    <scope>NUCLEOTIDE SEQUENCE [LARGE SCALE GENOMIC DNA]</scope>
    <source>
        <strain evidence="6">cv. RG33-2</strain>
    </source>
</reference>
<protein>
    <submittedName>
        <fullName evidence="5">Protein Networked (NET), actin-binding (NAB) domain containing protein</fullName>
    </submittedName>
</protein>
<evidence type="ECO:0000313" key="6">
    <source>
        <dbReference type="Proteomes" id="UP000237000"/>
    </source>
</evidence>
<dbReference type="InParanoid" id="A0A2P5F1Y9"/>
<dbReference type="Pfam" id="PF07765">
    <property type="entry name" value="KIP1"/>
    <property type="match status" value="1"/>
</dbReference>
<comment type="caution">
    <text evidence="5">The sequence shown here is derived from an EMBL/GenBank/DDBJ whole genome shotgun (WGS) entry which is preliminary data.</text>
</comment>